<name>A0A192D4N0_9SPHN</name>
<accession>A0A192D4N0</accession>
<feature type="compositionally biased region" description="Basic and acidic residues" evidence="1">
    <location>
        <begin position="113"/>
        <end position="122"/>
    </location>
</feature>
<feature type="region of interest" description="Disordered" evidence="1">
    <location>
        <begin position="110"/>
        <end position="140"/>
    </location>
</feature>
<organism evidence="3 4">
    <name type="scientific">Erythrobacter neustonensis</name>
    <dbReference type="NCBI Taxonomy" id="1112"/>
    <lineage>
        <taxon>Bacteria</taxon>
        <taxon>Pseudomonadati</taxon>
        <taxon>Pseudomonadota</taxon>
        <taxon>Alphaproteobacteria</taxon>
        <taxon>Sphingomonadales</taxon>
        <taxon>Erythrobacteraceae</taxon>
        <taxon>Erythrobacter/Porphyrobacter group</taxon>
        <taxon>Erythrobacter</taxon>
    </lineage>
</organism>
<keyword evidence="4" id="KW-1185">Reference proteome</keyword>
<evidence type="ECO:0000256" key="1">
    <source>
        <dbReference type="SAM" id="MobiDB-lite"/>
    </source>
</evidence>
<gene>
    <name evidence="3" type="ORF">A9D12_11450</name>
</gene>
<sequence>MIKMYRTLAPALLALTLGACAVIPDKPQPESVALPQGTPVALGQSVTVGGVVVTPTKVVEDSRCPINARCIWAGRLVVTTQIDGAGWRDTADLTLGEPWSTHGTVLALTSGEPGREAGEGKETPASAYRFTYEAREGSAR</sequence>
<protein>
    <recommendedName>
        <fullName evidence="5">Lipoprotein</fullName>
    </recommendedName>
</protein>
<dbReference type="PROSITE" id="PS51257">
    <property type="entry name" value="PROKAR_LIPOPROTEIN"/>
    <property type="match status" value="1"/>
</dbReference>
<reference evidence="3 4" key="1">
    <citation type="submission" date="2016-05" db="EMBL/GenBank/DDBJ databases">
        <title>Compelete Genome Sequence of Bacteriochlorophyll-Synthesizing Bacterium Porphyrobacter neustonensis DSM 9434.</title>
        <authorList>
            <person name="Shi X.-L."/>
            <person name="Wu Y.-H."/>
            <person name="Cheng H."/>
            <person name="Xu L."/>
            <person name="Zhang X.-Q."/>
            <person name="Wang C.-S."/>
            <person name="Xu X.-W."/>
        </authorList>
    </citation>
    <scope>NUCLEOTIDE SEQUENCE [LARGE SCALE GENOMIC DNA]</scope>
    <source>
        <strain evidence="3 4">DSM 9434</strain>
    </source>
</reference>
<dbReference type="EMBL" id="CP016033">
    <property type="protein sequence ID" value="ANK13448.1"/>
    <property type="molecule type" value="Genomic_DNA"/>
</dbReference>
<evidence type="ECO:0000256" key="2">
    <source>
        <dbReference type="SAM" id="SignalP"/>
    </source>
</evidence>
<dbReference type="KEGG" id="pns:A9D12_11450"/>
<feature type="signal peptide" evidence="2">
    <location>
        <begin position="1"/>
        <end position="21"/>
    </location>
</feature>
<dbReference type="RefSeq" id="WP_068351944.1">
    <property type="nucleotide sequence ID" value="NZ_CP016033.1"/>
</dbReference>
<keyword evidence="2" id="KW-0732">Signal</keyword>
<dbReference type="OrthoDB" id="163809at2"/>
<proteinExistence type="predicted"/>
<dbReference type="STRING" id="1112.A9D12_11450"/>
<dbReference type="Proteomes" id="UP000078263">
    <property type="component" value="Chromosome"/>
</dbReference>
<dbReference type="AlphaFoldDB" id="A0A192D4N0"/>
<feature type="chain" id="PRO_5008251776" description="Lipoprotein" evidence="2">
    <location>
        <begin position="22"/>
        <end position="140"/>
    </location>
</feature>
<evidence type="ECO:0008006" key="5">
    <source>
        <dbReference type="Google" id="ProtNLM"/>
    </source>
</evidence>
<evidence type="ECO:0000313" key="3">
    <source>
        <dbReference type="EMBL" id="ANK13448.1"/>
    </source>
</evidence>
<evidence type="ECO:0000313" key="4">
    <source>
        <dbReference type="Proteomes" id="UP000078263"/>
    </source>
</evidence>